<evidence type="ECO:0000313" key="8">
    <source>
        <dbReference type="Proteomes" id="UP000256328"/>
    </source>
</evidence>
<dbReference type="InterPro" id="IPR007219">
    <property type="entry name" value="XnlR_reg_dom"/>
</dbReference>
<dbReference type="Proteomes" id="UP000256328">
    <property type="component" value="Unassembled WGS sequence"/>
</dbReference>
<evidence type="ECO:0000259" key="6">
    <source>
        <dbReference type="PROSITE" id="PS50048"/>
    </source>
</evidence>
<evidence type="ECO:0000256" key="5">
    <source>
        <dbReference type="SAM" id="MobiDB-lite"/>
    </source>
</evidence>
<dbReference type="SUPFAM" id="SSF57701">
    <property type="entry name" value="Zn2/Cys6 DNA-binding domain"/>
    <property type="match status" value="1"/>
</dbReference>
<organism evidence="7 8">
    <name type="scientific">Coleophoma crateriformis</name>
    <dbReference type="NCBI Taxonomy" id="565419"/>
    <lineage>
        <taxon>Eukaryota</taxon>
        <taxon>Fungi</taxon>
        <taxon>Dikarya</taxon>
        <taxon>Ascomycota</taxon>
        <taxon>Pezizomycotina</taxon>
        <taxon>Leotiomycetes</taxon>
        <taxon>Helotiales</taxon>
        <taxon>Dermateaceae</taxon>
        <taxon>Coleophoma</taxon>
    </lineage>
</organism>
<keyword evidence="3" id="KW-0804">Transcription</keyword>
<evidence type="ECO:0000256" key="4">
    <source>
        <dbReference type="ARBA" id="ARBA00023242"/>
    </source>
</evidence>
<keyword evidence="1" id="KW-0479">Metal-binding</keyword>
<dbReference type="AlphaFoldDB" id="A0A3D8QLF6"/>
<dbReference type="PROSITE" id="PS50048">
    <property type="entry name" value="ZN2_CY6_FUNGAL_2"/>
    <property type="match status" value="1"/>
</dbReference>
<keyword evidence="2" id="KW-0805">Transcription regulation</keyword>
<dbReference type="OrthoDB" id="5392779at2759"/>
<protein>
    <recommendedName>
        <fullName evidence="6">Zn(2)-C6 fungal-type domain-containing protein</fullName>
    </recommendedName>
</protein>
<evidence type="ECO:0000256" key="2">
    <source>
        <dbReference type="ARBA" id="ARBA00023015"/>
    </source>
</evidence>
<dbReference type="CDD" id="cd12148">
    <property type="entry name" value="fungal_TF_MHR"/>
    <property type="match status" value="1"/>
</dbReference>
<dbReference type="SMART" id="SM00066">
    <property type="entry name" value="GAL4"/>
    <property type="match status" value="1"/>
</dbReference>
<dbReference type="PANTHER" id="PTHR47840:SF1">
    <property type="entry name" value="ZN(II)2CYS6 TRANSCRIPTION FACTOR (EUROFUNG)"/>
    <property type="match status" value="1"/>
</dbReference>
<keyword evidence="8" id="KW-1185">Reference proteome</keyword>
<keyword evidence="4" id="KW-0539">Nucleus</keyword>
<dbReference type="GO" id="GO:0000981">
    <property type="term" value="F:DNA-binding transcription factor activity, RNA polymerase II-specific"/>
    <property type="evidence" value="ECO:0007669"/>
    <property type="project" value="InterPro"/>
</dbReference>
<proteinExistence type="predicted"/>
<evidence type="ECO:0000313" key="7">
    <source>
        <dbReference type="EMBL" id="RDW62635.1"/>
    </source>
</evidence>
<dbReference type="GO" id="GO:0003677">
    <property type="term" value="F:DNA binding"/>
    <property type="evidence" value="ECO:0007669"/>
    <property type="project" value="InterPro"/>
</dbReference>
<gene>
    <name evidence="7" type="ORF">BP5796_10937</name>
</gene>
<dbReference type="InterPro" id="IPR036864">
    <property type="entry name" value="Zn2-C6_fun-type_DNA-bd_sf"/>
</dbReference>
<evidence type="ECO:0000256" key="1">
    <source>
        <dbReference type="ARBA" id="ARBA00022723"/>
    </source>
</evidence>
<dbReference type="SMART" id="SM00906">
    <property type="entry name" value="Fungal_trans"/>
    <property type="match status" value="1"/>
</dbReference>
<dbReference type="Pfam" id="PF04082">
    <property type="entry name" value="Fungal_trans"/>
    <property type="match status" value="1"/>
</dbReference>
<sequence>MSASNATPPVEDEHRRKRVRKGTKSCWECKRRKIKCQLSTENVPVCSGCLQRGTNCVSQEYPEEYDQSSGAQLGERLGRVEMLLEKLLEKVNQYESDKGALPTPESTANDVLTPYSGSGATGFESAPIMSLFDNVVIGRRDTAKVHSPQQPLPTPPTMAQNTPTCRPPSKLERIRMTVAAQLPCQQDSDLICHASNCWLLIHALSRTSTSELFTSHNTVTSFHLAEVARQHPTLVTRTLLYIAVCMQQLPNTFDIKSLQITNINETMDKYMSTASLVTSDDELVSTLEGLECLVLHGIFHINAGNLRRAWLTFRRALNVGQLMGLHKGYTQTLFGKQPEKNLSGKRLWYQIVQADRYLALLLGMPCGSADDEIGPEESFQNPNVDVDHLFNRKMCNISGRIIERNQDDHAHAFAKTQSIDESLENLAKELPPSFWAVPKVLINDHSVHAAQQFDRIMAQIWFFQLQSLLHLPYMLRASTERRYEYSRFACLSASRKMLSRYLALRTSMEQSFCCKVVDFGAFTATITIMLALLEPSQTPQSPAELEQCCEDKALVDTIVQSMEELSCTGDVVATQSVDVIKTMCAICDTSGGNNGTSNLRLTIPYFGTVNIVRAPRISATKNEQAPVSISRQLSTPGQNVGPQEWQALPFAPTITQPIVSFQSSQFPPFVSDPPIEDWNLQESDTLFFDSLLNTDIEGNWVF</sequence>
<reference evidence="7 8" key="1">
    <citation type="journal article" date="2018" name="IMA Fungus">
        <title>IMA Genome-F 9: Draft genome sequence of Annulohypoxylon stygium, Aspergillus mulundensis, Berkeleyomyces basicola (syn. Thielaviopsis basicola), Ceratocystis smalleyi, two Cercospora beticola strains, Coleophoma cylindrospora, Fusarium fracticaudum, Phialophora cf. hyalina, and Morchella septimelata.</title>
        <authorList>
            <person name="Wingfield B.D."/>
            <person name="Bills G.F."/>
            <person name="Dong Y."/>
            <person name="Huang W."/>
            <person name="Nel W.J."/>
            <person name="Swalarsk-Parry B.S."/>
            <person name="Vaghefi N."/>
            <person name="Wilken P.M."/>
            <person name="An Z."/>
            <person name="de Beer Z.W."/>
            <person name="De Vos L."/>
            <person name="Chen L."/>
            <person name="Duong T.A."/>
            <person name="Gao Y."/>
            <person name="Hammerbacher A."/>
            <person name="Kikkert J.R."/>
            <person name="Li Y."/>
            <person name="Li H."/>
            <person name="Li K."/>
            <person name="Li Q."/>
            <person name="Liu X."/>
            <person name="Ma X."/>
            <person name="Naidoo K."/>
            <person name="Pethybridge S.J."/>
            <person name="Sun J."/>
            <person name="Steenkamp E.T."/>
            <person name="van der Nest M.A."/>
            <person name="van Wyk S."/>
            <person name="Wingfield M.J."/>
            <person name="Xiong C."/>
            <person name="Yue Q."/>
            <person name="Zhang X."/>
        </authorList>
    </citation>
    <scope>NUCLEOTIDE SEQUENCE [LARGE SCALE GENOMIC DNA]</scope>
    <source>
        <strain evidence="7 8">BP5796</strain>
    </source>
</reference>
<dbReference type="Pfam" id="PF00172">
    <property type="entry name" value="Zn_clus"/>
    <property type="match status" value="1"/>
</dbReference>
<dbReference type="PANTHER" id="PTHR47840">
    <property type="entry name" value="ZN(II)2CYS6 TRANSCRIPTION FACTOR (EUROFUNG)-RELATED"/>
    <property type="match status" value="1"/>
</dbReference>
<accession>A0A3D8QLF6</accession>
<dbReference type="EMBL" id="PDLN01000017">
    <property type="protein sequence ID" value="RDW62635.1"/>
    <property type="molecule type" value="Genomic_DNA"/>
</dbReference>
<dbReference type="Gene3D" id="4.10.240.10">
    <property type="entry name" value="Zn(2)-C6 fungal-type DNA-binding domain"/>
    <property type="match status" value="1"/>
</dbReference>
<dbReference type="InterPro" id="IPR001138">
    <property type="entry name" value="Zn2Cys6_DnaBD"/>
</dbReference>
<name>A0A3D8QLF6_9HELO</name>
<dbReference type="GO" id="GO:0006351">
    <property type="term" value="P:DNA-templated transcription"/>
    <property type="evidence" value="ECO:0007669"/>
    <property type="project" value="InterPro"/>
</dbReference>
<comment type="caution">
    <text evidence="7">The sequence shown here is derived from an EMBL/GenBank/DDBJ whole genome shotgun (WGS) entry which is preliminary data.</text>
</comment>
<feature type="domain" description="Zn(2)-C6 fungal-type" evidence="6">
    <location>
        <begin position="25"/>
        <end position="58"/>
    </location>
</feature>
<evidence type="ECO:0000256" key="3">
    <source>
        <dbReference type="ARBA" id="ARBA00023163"/>
    </source>
</evidence>
<dbReference type="GO" id="GO:0008270">
    <property type="term" value="F:zinc ion binding"/>
    <property type="evidence" value="ECO:0007669"/>
    <property type="project" value="InterPro"/>
</dbReference>
<dbReference type="PROSITE" id="PS00463">
    <property type="entry name" value="ZN2_CY6_FUNGAL_1"/>
    <property type="match status" value="1"/>
</dbReference>
<feature type="region of interest" description="Disordered" evidence="5">
    <location>
        <begin position="145"/>
        <end position="167"/>
    </location>
</feature>
<dbReference type="CDD" id="cd00067">
    <property type="entry name" value="GAL4"/>
    <property type="match status" value="1"/>
</dbReference>